<keyword evidence="2" id="KW-0808">Transferase</keyword>
<evidence type="ECO:0000259" key="1">
    <source>
        <dbReference type="Pfam" id="PF00534"/>
    </source>
</evidence>
<dbReference type="EMBL" id="SOPX01000001">
    <property type="protein sequence ID" value="TFB32471.1"/>
    <property type="molecule type" value="Genomic_DNA"/>
</dbReference>
<dbReference type="AlphaFoldDB" id="A0A497XVZ1"/>
<dbReference type="Proteomes" id="UP000297429">
    <property type="component" value="Unassembled WGS sequence"/>
</dbReference>
<feature type="domain" description="Glycosyl transferase family 1" evidence="1">
    <location>
        <begin position="207"/>
        <end position="357"/>
    </location>
</feature>
<dbReference type="OrthoDB" id="9790710at2"/>
<dbReference type="Proteomes" id="UP000273898">
    <property type="component" value="Unassembled WGS sequence"/>
</dbReference>
<name>A0A497XVZ1_9SPHI</name>
<dbReference type="GO" id="GO:0016757">
    <property type="term" value="F:glycosyltransferase activity"/>
    <property type="evidence" value="ECO:0007669"/>
    <property type="project" value="InterPro"/>
</dbReference>
<gene>
    <name evidence="2" type="ORF">BCL90_4090</name>
    <name evidence="3" type="ORF">E3V97_00085</name>
</gene>
<keyword evidence="5" id="KW-1185">Reference proteome</keyword>
<dbReference type="InterPro" id="IPR050194">
    <property type="entry name" value="Glycosyltransferase_grp1"/>
</dbReference>
<reference evidence="3 5" key="2">
    <citation type="submission" date="2019-03" db="EMBL/GenBank/DDBJ databases">
        <authorList>
            <person name="He R.-H."/>
        </authorList>
    </citation>
    <scope>NUCLEOTIDE SEQUENCE [LARGE SCALE GENOMIC DNA]</scope>
    <source>
        <strain evidence="3 5">DSM 19624</strain>
    </source>
</reference>
<evidence type="ECO:0000313" key="4">
    <source>
        <dbReference type="Proteomes" id="UP000273898"/>
    </source>
</evidence>
<accession>A0A497XVZ1</accession>
<evidence type="ECO:0000313" key="5">
    <source>
        <dbReference type="Proteomes" id="UP000297429"/>
    </source>
</evidence>
<dbReference type="Pfam" id="PF00534">
    <property type="entry name" value="Glycos_transf_1"/>
    <property type="match status" value="1"/>
</dbReference>
<evidence type="ECO:0000313" key="2">
    <source>
        <dbReference type="EMBL" id="RLJ73923.1"/>
    </source>
</evidence>
<dbReference type="EMBL" id="RCCK01000013">
    <property type="protein sequence ID" value="RLJ73923.1"/>
    <property type="molecule type" value="Genomic_DNA"/>
</dbReference>
<dbReference type="Gene3D" id="3.40.50.2000">
    <property type="entry name" value="Glycogen Phosphorylase B"/>
    <property type="match status" value="2"/>
</dbReference>
<dbReference type="PANTHER" id="PTHR45947:SF3">
    <property type="entry name" value="SULFOQUINOVOSYL TRANSFERASE SQD2"/>
    <property type="match status" value="1"/>
</dbReference>
<comment type="caution">
    <text evidence="2">The sequence shown here is derived from an EMBL/GenBank/DDBJ whole genome shotgun (WGS) entry which is preliminary data.</text>
</comment>
<proteinExistence type="predicted"/>
<dbReference type="CDD" id="cd03801">
    <property type="entry name" value="GT4_PimA-like"/>
    <property type="match status" value="1"/>
</dbReference>
<organism evidence="2 4">
    <name type="scientific">Pedobacter alluvionis</name>
    <dbReference type="NCBI Taxonomy" id="475253"/>
    <lineage>
        <taxon>Bacteria</taxon>
        <taxon>Pseudomonadati</taxon>
        <taxon>Bacteroidota</taxon>
        <taxon>Sphingobacteriia</taxon>
        <taxon>Sphingobacteriales</taxon>
        <taxon>Sphingobacteriaceae</taxon>
        <taxon>Pedobacter</taxon>
    </lineage>
</organism>
<dbReference type="RefSeq" id="WP_134380348.1">
    <property type="nucleotide sequence ID" value="NZ_RCCK01000013.1"/>
</dbReference>
<dbReference type="InterPro" id="IPR001296">
    <property type="entry name" value="Glyco_trans_1"/>
</dbReference>
<dbReference type="SUPFAM" id="SSF53756">
    <property type="entry name" value="UDP-Glycosyltransferase/glycogen phosphorylase"/>
    <property type="match status" value="1"/>
</dbReference>
<evidence type="ECO:0000313" key="3">
    <source>
        <dbReference type="EMBL" id="TFB32471.1"/>
    </source>
</evidence>
<protein>
    <submittedName>
        <fullName evidence="2 3">Glycosyltransferase</fullName>
    </submittedName>
</protein>
<reference evidence="2 4" key="1">
    <citation type="submission" date="2018-10" db="EMBL/GenBank/DDBJ databases">
        <title>Genomic Encyclopedia of Archaeal and Bacterial Type Strains, Phase II (KMG-II): from individual species to whole genera.</title>
        <authorList>
            <person name="Goeker M."/>
        </authorList>
    </citation>
    <scope>NUCLEOTIDE SEQUENCE [LARGE SCALE GENOMIC DNA]</scope>
    <source>
        <strain evidence="2 4">DSM 19624</strain>
    </source>
</reference>
<dbReference type="PANTHER" id="PTHR45947">
    <property type="entry name" value="SULFOQUINOVOSYL TRANSFERASE SQD2"/>
    <property type="match status" value="1"/>
</dbReference>
<sequence length="391" mass="45124">MKDIIFINSHPIQYFAPMYKYMNDHGVKTKAWYESDESIKGGLDIEFGTRIKWDIPLLEGYEHKFFKNHSWKPSHKKGFFGLINLGLIKELFQIPKSIIVVHGWHYFTHFLVLLIGGLKGHEICIRCDIPLKQEKLKKGVKQKIKFFFYKYFLFPRINWFLYIGEQNRLFYKSYGIKDHKLLFCPYAVDNDRFVQSKLQIEKSGKSFKQKLQIPENDRVILFSGKYIDKKLPLDLINSFSLLNDAHTWLVMIGEGALRPAMEKRIAELELKNVVLTGFINQSEIVDYYSIGDVFVMCSALGENWGLSVNEAMNFNMPLIISDLTGCSEDLVVNGKNGYTFETRNINDLAAKLKLVIAEVNAGIKCHSLDIVENYSYASILVQLSKLIGVKS</sequence>